<dbReference type="OrthoDB" id="5275938at2759"/>
<dbReference type="RefSeq" id="XP_033573081.1">
    <property type="nucleotide sequence ID" value="XM_033722314.1"/>
</dbReference>
<accession>A0A6A6YE43</accession>
<feature type="compositionally biased region" description="Basic and acidic residues" evidence="1">
    <location>
        <begin position="578"/>
        <end position="599"/>
    </location>
</feature>
<feature type="compositionally biased region" description="Acidic residues" evidence="1">
    <location>
        <begin position="92"/>
        <end position="102"/>
    </location>
</feature>
<sequence>MSLPSDGPTLGKPYNPTAEGDQFLAFLNLGKKTEQKTAEDKGSGSEMEKQKLEAGASFSNHVGANSLTSRRARVRLPQKDGFLEKRKREDVPEPTECGDDEKMDGSYEATPYYDLSMWDFEFAGRKHYLGMMRDTKNETAKKTEIPSSCSFDPIPPAPWLEELGHTEKNDIVGAKIDAPPISHGMPLNKETNACVDSELSVQDHQDNDTTPDAVASSSQEDVEQGEQTHDHSSNHSQPSSIDESPLTPEEELIIIDPEGDLRITIGTTGNEITALCSSPCVRRASPKWKALIDASPNEIHLEEDIGMVLDLLRIAHAQFGGLPDHTVFNELLVFAHICHIYEVTELVRPWMHNWVDPWMKKGLDSGFEGCIFIAWIFGYEETFEALTHRLASTATKSKVRIPDIVLEVFDLELRTIIVDNILRIRNLVIPDLISICNSQVTQLADVRSRKSCLVSDKCLTEEEYHSELCDCIALGSLQRSLNSIGIWPPYPCPDTSSFTIQSLQAQLDDFSVLSYPDHEEYHKFCYANEDFHHALRVERKQVSALQVAHKEHFESFSPMVDPSGWKNKAVEKLGLLERESRTHESDSESDEAFHDPELKPEDDDPENGADEGSFIDPETEEEYDEDEDEDYEESDEDSDSEPDEEYLDSGEESDYTSDVEEEESVEERFKAWMPYVPKNESVEEQSKTSRSRSEVLGSVEEDSTVGSSPLSESTSYF</sequence>
<evidence type="ECO:0000313" key="4">
    <source>
        <dbReference type="RefSeq" id="XP_033573081.1"/>
    </source>
</evidence>
<evidence type="ECO:0000313" key="3">
    <source>
        <dbReference type="Proteomes" id="UP000504636"/>
    </source>
</evidence>
<feature type="compositionally biased region" description="Acidic residues" evidence="1">
    <location>
        <begin position="617"/>
        <end position="665"/>
    </location>
</feature>
<reference evidence="4" key="2">
    <citation type="submission" date="2020-04" db="EMBL/GenBank/DDBJ databases">
        <authorList>
            <consortium name="NCBI Genome Project"/>
        </authorList>
    </citation>
    <scope>NUCLEOTIDE SEQUENCE</scope>
    <source>
        <strain evidence="4">CBS 304.34</strain>
    </source>
</reference>
<feature type="compositionally biased region" description="Basic and acidic residues" evidence="1">
    <location>
        <begin position="680"/>
        <end position="693"/>
    </location>
</feature>
<dbReference type="AlphaFoldDB" id="A0A6A6YE43"/>
<gene>
    <name evidence="2 4" type="ORF">BDZ99DRAFT_480103</name>
</gene>
<proteinExistence type="predicted"/>
<reference evidence="4" key="3">
    <citation type="submission" date="2025-04" db="UniProtKB">
        <authorList>
            <consortium name="RefSeq"/>
        </authorList>
    </citation>
    <scope>IDENTIFICATION</scope>
    <source>
        <strain evidence="4">CBS 304.34</strain>
    </source>
</reference>
<feature type="compositionally biased region" description="Basic and acidic residues" evidence="1">
    <location>
        <begin position="31"/>
        <end position="52"/>
    </location>
</feature>
<organism evidence="2">
    <name type="scientific">Mytilinidion resinicola</name>
    <dbReference type="NCBI Taxonomy" id="574789"/>
    <lineage>
        <taxon>Eukaryota</taxon>
        <taxon>Fungi</taxon>
        <taxon>Dikarya</taxon>
        <taxon>Ascomycota</taxon>
        <taxon>Pezizomycotina</taxon>
        <taxon>Dothideomycetes</taxon>
        <taxon>Pleosporomycetidae</taxon>
        <taxon>Mytilinidiales</taxon>
        <taxon>Mytilinidiaceae</taxon>
        <taxon>Mytilinidion</taxon>
    </lineage>
</organism>
<reference evidence="2 4" key="1">
    <citation type="journal article" date="2020" name="Stud. Mycol.">
        <title>101 Dothideomycetes genomes: a test case for predicting lifestyles and emergence of pathogens.</title>
        <authorList>
            <person name="Haridas S."/>
            <person name="Albert R."/>
            <person name="Binder M."/>
            <person name="Bloem J."/>
            <person name="Labutti K."/>
            <person name="Salamov A."/>
            <person name="Andreopoulos B."/>
            <person name="Baker S."/>
            <person name="Barry K."/>
            <person name="Bills G."/>
            <person name="Bluhm B."/>
            <person name="Cannon C."/>
            <person name="Castanera R."/>
            <person name="Culley D."/>
            <person name="Daum C."/>
            <person name="Ezra D."/>
            <person name="Gonzalez J."/>
            <person name="Henrissat B."/>
            <person name="Kuo A."/>
            <person name="Liang C."/>
            <person name="Lipzen A."/>
            <person name="Lutzoni F."/>
            <person name="Magnuson J."/>
            <person name="Mondo S."/>
            <person name="Nolan M."/>
            <person name="Ohm R."/>
            <person name="Pangilinan J."/>
            <person name="Park H.-J."/>
            <person name="Ramirez L."/>
            <person name="Alfaro M."/>
            <person name="Sun H."/>
            <person name="Tritt A."/>
            <person name="Yoshinaga Y."/>
            <person name="Zwiers L.-H."/>
            <person name="Turgeon B."/>
            <person name="Goodwin S."/>
            <person name="Spatafora J."/>
            <person name="Crous P."/>
            <person name="Grigoriev I."/>
        </authorList>
    </citation>
    <scope>NUCLEOTIDE SEQUENCE</scope>
    <source>
        <strain evidence="2 4">CBS 304.34</strain>
    </source>
</reference>
<evidence type="ECO:0000313" key="2">
    <source>
        <dbReference type="EMBL" id="KAF2806117.1"/>
    </source>
</evidence>
<dbReference type="Proteomes" id="UP000504636">
    <property type="component" value="Unplaced"/>
</dbReference>
<evidence type="ECO:0000256" key="1">
    <source>
        <dbReference type="SAM" id="MobiDB-lite"/>
    </source>
</evidence>
<feature type="region of interest" description="Disordered" evidence="1">
    <location>
        <begin position="578"/>
        <end position="717"/>
    </location>
</feature>
<feature type="region of interest" description="Disordered" evidence="1">
    <location>
        <begin position="1"/>
        <end position="103"/>
    </location>
</feature>
<keyword evidence="3" id="KW-1185">Reference proteome</keyword>
<protein>
    <submittedName>
        <fullName evidence="2 4">Uncharacterized protein</fullName>
    </submittedName>
</protein>
<dbReference type="EMBL" id="MU003708">
    <property type="protein sequence ID" value="KAF2806117.1"/>
    <property type="molecule type" value="Genomic_DNA"/>
</dbReference>
<feature type="compositionally biased region" description="Acidic residues" evidence="1">
    <location>
        <begin position="600"/>
        <end position="609"/>
    </location>
</feature>
<dbReference type="GeneID" id="54463207"/>
<feature type="compositionally biased region" description="Polar residues" evidence="1">
    <location>
        <begin position="704"/>
        <end position="717"/>
    </location>
</feature>
<feature type="region of interest" description="Disordered" evidence="1">
    <location>
        <begin position="201"/>
        <end position="248"/>
    </location>
</feature>
<feature type="compositionally biased region" description="Basic and acidic residues" evidence="1">
    <location>
        <begin position="77"/>
        <end position="91"/>
    </location>
</feature>
<name>A0A6A6YE43_9PEZI</name>
<feature type="compositionally biased region" description="Polar residues" evidence="1">
    <location>
        <begin position="57"/>
        <end position="69"/>
    </location>
</feature>